<gene>
    <name evidence="1" type="primary">LOC112287111</name>
</gene>
<sequence>MCVLLLQESECAMELNCQRTMEARERPNSKLEVKKALAGTTTTLFGSQPRTRGFGGVIRLAGVVRSWPSSTVEVLHFIGRGVALNYTGTCGVFYYTEARKLGRLKDRSVRGCWRPF</sequence>
<name>A0A7I4EL29_PHYPA</name>
<reference evidence="1 2" key="1">
    <citation type="journal article" date="2008" name="Science">
        <title>The Physcomitrella genome reveals evolutionary insights into the conquest of land by plants.</title>
        <authorList>
            <person name="Rensing S."/>
            <person name="Lang D."/>
            <person name="Zimmer A."/>
            <person name="Terry A."/>
            <person name="Salamov A."/>
            <person name="Shapiro H."/>
            <person name="Nishiyama T."/>
            <person name="Perroud P.-F."/>
            <person name="Lindquist E."/>
            <person name="Kamisugi Y."/>
            <person name="Tanahashi T."/>
            <person name="Sakakibara K."/>
            <person name="Fujita T."/>
            <person name="Oishi K."/>
            <person name="Shin-I T."/>
            <person name="Kuroki Y."/>
            <person name="Toyoda A."/>
            <person name="Suzuki Y."/>
            <person name="Hashimoto A."/>
            <person name="Yamaguchi K."/>
            <person name="Sugano A."/>
            <person name="Kohara Y."/>
            <person name="Fujiyama A."/>
            <person name="Anterola A."/>
            <person name="Aoki S."/>
            <person name="Ashton N."/>
            <person name="Barbazuk W.B."/>
            <person name="Barker E."/>
            <person name="Bennetzen J."/>
            <person name="Bezanilla M."/>
            <person name="Blankenship R."/>
            <person name="Cho S.H."/>
            <person name="Dutcher S."/>
            <person name="Estelle M."/>
            <person name="Fawcett J.A."/>
            <person name="Gundlach H."/>
            <person name="Hanada K."/>
            <person name="Heyl A."/>
            <person name="Hicks K.A."/>
            <person name="Hugh J."/>
            <person name="Lohr M."/>
            <person name="Mayer K."/>
            <person name="Melkozernov A."/>
            <person name="Murata T."/>
            <person name="Nelson D."/>
            <person name="Pils B."/>
            <person name="Prigge M."/>
            <person name="Reiss B."/>
            <person name="Renner T."/>
            <person name="Rombauts S."/>
            <person name="Rushton P."/>
            <person name="Sanderfoot A."/>
            <person name="Schween G."/>
            <person name="Shiu S.-H."/>
            <person name="Stueber K."/>
            <person name="Theodoulou F.L."/>
            <person name="Tu H."/>
            <person name="Van de Peer Y."/>
            <person name="Verrier P.J."/>
            <person name="Waters E."/>
            <person name="Wood A."/>
            <person name="Yang L."/>
            <person name="Cove D."/>
            <person name="Cuming A."/>
            <person name="Hasebe M."/>
            <person name="Lucas S."/>
            <person name="Mishler D.B."/>
            <person name="Reski R."/>
            <person name="Grigoriev I."/>
            <person name="Quatrano R.S."/>
            <person name="Boore J.L."/>
        </authorList>
    </citation>
    <scope>NUCLEOTIDE SEQUENCE [LARGE SCALE GENOMIC DNA]</scope>
    <source>
        <strain evidence="1 2">cv. Gransden 2004</strain>
    </source>
</reference>
<reference evidence="1 2" key="2">
    <citation type="journal article" date="2018" name="Plant J.">
        <title>The Physcomitrella patens chromosome-scale assembly reveals moss genome structure and evolution.</title>
        <authorList>
            <person name="Lang D."/>
            <person name="Ullrich K.K."/>
            <person name="Murat F."/>
            <person name="Fuchs J."/>
            <person name="Jenkins J."/>
            <person name="Haas F.B."/>
            <person name="Piednoel M."/>
            <person name="Gundlach H."/>
            <person name="Van Bel M."/>
            <person name="Meyberg R."/>
            <person name="Vives C."/>
            <person name="Morata J."/>
            <person name="Symeonidi A."/>
            <person name="Hiss M."/>
            <person name="Muchero W."/>
            <person name="Kamisugi Y."/>
            <person name="Saleh O."/>
            <person name="Blanc G."/>
            <person name="Decker E.L."/>
            <person name="van Gessel N."/>
            <person name="Grimwood J."/>
            <person name="Hayes R.D."/>
            <person name="Graham S.W."/>
            <person name="Gunter L.E."/>
            <person name="McDaniel S.F."/>
            <person name="Hoernstein S.N.W."/>
            <person name="Larsson A."/>
            <person name="Li F.W."/>
            <person name="Perroud P.F."/>
            <person name="Phillips J."/>
            <person name="Ranjan P."/>
            <person name="Rokshar D.S."/>
            <person name="Rothfels C.J."/>
            <person name="Schneider L."/>
            <person name="Shu S."/>
            <person name="Stevenson D.W."/>
            <person name="Thummler F."/>
            <person name="Tillich M."/>
            <person name="Villarreal Aguilar J.C."/>
            <person name="Widiez T."/>
            <person name="Wong G.K."/>
            <person name="Wymore A."/>
            <person name="Zhang Y."/>
            <person name="Zimmer A.D."/>
            <person name="Quatrano R.S."/>
            <person name="Mayer K.F.X."/>
            <person name="Goodstein D."/>
            <person name="Casacuberta J.M."/>
            <person name="Vandepoele K."/>
            <person name="Reski R."/>
            <person name="Cuming A.C."/>
            <person name="Tuskan G.A."/>
            <person name="Maumus F."/>
            <person name="Salse J."/>
            <person name="Schmutz J."/>
            <person name="Rensing S.A."/>
        </authorList>
    </citation>
    <scope>NUCLEOTIDE SEQUENCE [LARGE SCALE GENOMIC DNA]</scope>
    <source>
        <strain evidence="1 2">cv. Gransden 2004</strain>
    </source>
</reference>
<dbReference type="EMBL" id="ABEU02000009">
    <property type="status" value="NOT_ANNOTATED_CDS"/>
    <property type="molecule type" value="Genomic_DNA"/>
</dbReference>
<proteinExistence type="predicted"/>
<dbReference type="EnsemblPlants" id="Pp3c9_3650V3.3">
    <property type="protein sequence ID" value="Pp3c9_3650V3.3"/>
    <property type="gene ID" value="Pp3c9_3650"/>
</dbReference>
<reference evidence="1" key="3">
    <citation type="submission" date="2020-12" db="UniProtKB">
        <authorList>
            <consortium name="EnsemblPlants"/>
        </authorList>
    </citation>
    <scope>IDENTIFICATION</scope>
</reference>
<dbReference type="Gramene" id="Pp3c9_3650V3.3">
    <property type="protein sequence ID" value="Pp3c9_3650V3.3"/>
    <property type="gene ID" value="Pp3c9_3650"/>
</dbReference>
<organism evidence="1 2">
    <name type="scientific">Physcomitrium patens</name>
    <name type="common">Spreading-leaved earth moss</name>
    <name type="synonym">Physcomitrella patens</name>
    <dbReference type="NCBI Taxonomy" id="3218"/>
    <lineage>
        <taxon>Eukaryota</taxon>
        <taxon>Viridiplantae</taxon>
        <taxon>Streptophyta</taxon>
        <taxon>Embryophyta</taxon>
        <taxon>Bryophyta</taxon>
        <taxon>Bryophytina</taxon>
        <taxon>Bryopsida</taxon>
        <taxon>Funariidae</taxon>
        <taxon>Funariales</taxon>
        <taxon>Funariaceae</taxon>
        <taxon>Physcomitrium</taxon>
    </lineage>
</organism>
<dbReference type="Proteomes" id="UP000006727">
    <property type="component" value="Chromosome 9"/>
</dbReference>
<dbReference type="AlphaFoldDB" id="A0A7I4EL29"/>
<accession>A0A7I4EL29</accession>
<keyword evidence="2" id="KW-1185">Reference proteome</keyword>
<evidence type="ECO:0000313" key="1">
    <source>
        <dbReference type="EnsemblPlants" id="Pp3c9_3650V3.3"/>
    </source>
</evidence>
<protein>
    <submittedName>
        <fullName evidence="1">Uncharacterized protein</fullName>
    </submittedName>
</protein>
<evidence type="ECO:0000313" key="2">
    <source>
        <dbReference type="Proteomes" id="UP000006727"/>
    </source>
</evidence>